<name>K1XIP6_9BACT</name>
<reference evidence="1" key="1">
    <citation type="journal article" date="2012" name="Science">
        <title>Fermentation, hydrogen, and sulfur metabolism in multiple uncultivated bacterial phyla.</title>
        <authorList>
            <person name="Wrighton K.C."/>
            <person name="Thomas B.C."/>
            <person name="Sharon I."/>
            <person name="Miller C.S."/>
            <person name="Castelle C.J."/>
            <person name="VerBerkmoes N.C."/>
            <person name="Wilkins M.J."/>
            <person name="Hettich R.L."/>
            <person name="Lipton M.S."/>
            <person name="Williams K.H."/>
            <person name="Long P.E."/>
            <person name="Banfield J.F."/>
        </authorList>
    </citation>
    <scope>NUCLEOTIDE SEQUENCE [LARGE SCALE GENOMIC DNA]</scope>
</reference>
<proteinExistence type="predicted"/>
<dbReference type="AlphaFoldDB" id="K1XIP6"/>
<evidence type="ECO:0000313" key="1">
    <source>
        <dbReference type="EMBL" id="EKD30185.1"/>
    </source>
</evidence>
<protein>
    <submittedName>
        <fullName evidence="1">Uncharacterized protein</fullName>
    </submittedName>
</protein>
<feature type="non-terminal residue" evidence="1">
    <location>
        <position position="1"/>
    </location>
</feature>
<dbReference type="EMBL" id="AMFJ01034129">
    <property type="protein sequence ID" value="EKD30185.1"/>
    <property type="molecule type" value="Genomic_DNA"/>
</dbReference>
<accession>K1XIP6</accession>
<sequence>KIGSSYVFELDPSTEVPMVRKFLELDTTGDFVLISVHKIKVDVKKFQGDRDFLEIIVSRST</sequence>
<comment type="caution">
    <text evidence="1">The sequence shown here is derived from an EMBL/GenBank/DDBJ whole genome shotgun (WGS) entry which is preliminary data.</text>
</comment>
<organism evidence="1">
    <name type="scientific">uncultured bacterium</name>
    <name type="common">gcode 4</name>
    <dbReference type="NCBI Taxonomy" id="1234023"/>
    <lineage>
        <taxon>Bacteria</taxon>
        <taxon>environmental samples</taxon>
    </lineage>
</organism>
<gene>
    <name evidence="1" type="ORF">ACD_78C00129G0007</name>
</gene>